<dbReference type="GO" id="GO:0008270">
    <property type="term" value="F:zinc ion binding"/>
    <property type="evidence" value="ECO:0007669"/>
    <property type="project" value="InterPro"/>
</dbReference>
<dbReference type="Gene3D" id="1.10.10.1550">
    <property type="entry name" value="ROS/MUCR transcriptional regulator protein"/>
    <property type="match status" value="1"/>
</dbReference>
<name>A0AAJ1TKQ4_9HYPH</name>
<evidence type="ECO:0000256" key="1">
    <source>
        <dbReference type="ARBA" id="ARBA00007031"/>
    </source>
</evidence>
<evidence type="ECO:0000313" key="2">
    <source>
        <dbReference type="EMBL" id="MDQ0542765.1"/>
    </source>
</evidence>
<dbReference type="InterPro" id="IPR008807">
    <property type="entry name" value="ROS_MUCR"/>
</dbReference>
<comment type="caution">
    <text evidence="2">The sequence shown here is derived from an EMBL/GenBank/DDBJ whole genome shotgun (WGS) entry which is preliminary data.</text>
</comment>
<dbReference type="Proteomes" id="UP001223420">
    <property type="component" value="Unassembled WGS sequence"/>
</dbReference>
<dbReference type="GO" id="GO:0006355">
    <property type="term" value="P:regulation of DNA-templated transcription"/>
    <property type="evidence" value="ECO:0007669"/>
    <property type="project" value="InterPro"/>
</dbReference>
<dbReference type="AlphaFoldDB" id="A0AAJ1TKQ4"/>
<proteinExistence type="inferred from homology"/>
<gene>
    <name evidence="2" type="ORF">QO001_001683</name>
</gene>
<comment type="similarity">
    <text evidence="1">Belongs to the ros/MucR family.</text>
</comment>
<dbReference type="Pfam" id="PF05443">
    <property type="entry name" value="ROS_MUCR"/>
    <property type="match status" value="1"/>
</dbReference>
<protein>
    <submittedName>
        <fullName evidence="2">Transcriptional regulator</fullName>
    </submittedName>
</protein>
<sequence>MSEEAQQAGLNLTGLAADIVSAYVSNNPVPPTELPALIAQVHSAVANLGTATAVGAAASDAEVAKPTPAQIRKSIRDDGIVSFIDGKVYKTLKRHLTAHGFDPRAYRERYGLPADYPMVAPSYAAQRSVLARASGLGSHGGLVNQRKARKSA</sequence>
<reference evidence="2" key="1">
    <citation type="submission" date="2023-07" db="EMBL/GenBank/DDBJ databases">
        <title>Genomic Encyclopedia of Type Strains, Phase IV (KMG-IV): sequencing the most valuable type-strain genomes for metagenomic binning, comparative biology and taxonomic classification.</title>
        <authorList>
            <person name="Goeker M."/>
        </authorList>
    </citation>
    <scope>NUCLEOTIDE SEQUENCE</scope>
    <source>
        <strain evidence="2">DSM 19569</strain>
    </source>
</reference>
<dbReference type="EMBL" id="JAUSWL010000002">
    <property type="protein sequence ID" value="MDQ0542765.1"/>
    <property type="molecule type" value="Genomic_DNA"/>
</dbReference>
<organism evidence="2 3">
    <name type="scientific">Methylobacterium brachiatum</name>
    <dbReference type="NCBI Taxonomy" id="269660"/>
    <lineage>
        <taxon>Bacteria</taxon>
        <taxon>Pseudomonadati</taxon>
        <taxon>Pseudomonadota</taxon>
        <taxon>Alphaproteobacteria</taxon>
        <taxon>Hyphomicrobiales</taxon>
        <taxon>Methylobacteriaceae</taxon>
        <taxon>Methylobacterium</taxon>
    </lineage>
</organism>
<dbReference type="InterPro" id="IPR041920">
    <property type="entry name" value="ROS/MUCR_sf"/>
</dbReference>
<dbReference type="RefSeq" id="WP_230366880.1">
    <property type="nucleotide sequence ID" value="NZ_JAJALK010000008.1"/>
</dbReference>
<dbReference type="GO" id="GO:0003677">
    <property type="term" value="F:DNA binding"/>
    <property type="evidence" value="ECO:0007669"/>
    <property type="project" value="InterPro"/>
</dbReference>
<evidence type="ECO:0000313" key="3">
    <source>
        <dbReference type="Proteomes" id="UP001223420"/>
    </source>
</evidence>
<accession>A0AAJ1TKQ4</accession>